<dbReference type="InterPro" id="IPR005181">
    <property type="entry name" value="SASA"/>
</dbReference>
<reference evidence="4 5" key="1">
    <citation type="submission" date="2018-05" db="EMBL/GenBank/DDBJ databases">
        <title>Coraliomargarita sinensis sp. nov., isolated from a marine solar saltern.</title>
        <authorList>
            <person name="Zhou L.Y."/>
        </authorList>
    </citation>
    <scope>NUCLEOTIDE SEQUENCE [LARGE SCALE GENOMIC DNA]</scope>
    <source>
        <strain evidence="4 5">WN38</strain>
    </source>
</reference>
<proteinExistence type="predicted"/>
<gene>
    <name evidence="4" type="ORF">DDZ13_11635</name>
</gene>
<name>A0A317ZEI3_9BACT</name>
<dbReference type="GO" id="GO:0016788">
    <property type="term" value="F:hydrolase activity, acting on ester bonds"/>
    <property type="evidence" value="ECO:0007669"/>
    <property type="project" value="UniProtKB-ARBA"/>
</dbReference>
<evidence type="ECO:0000256" key="1">
    <source>
        <dbReference type="ARBA" id="ARBA00022801"/>
    </source>
</evidence>
<protein>
    <submittedName>
        <fullName evidence="4">Sialate O-acetylesterase</fullName>
    </submittedName>
</protein>
<evidence type="ECO:0000313" key="4">
    <source>
        <dbReference type="EMBL" id="PXA03640.1"/>
    </source>
</evidence>
<feature type="compositionally biased region" description="Basic and acidic residues" evidence="2">
    <location>
        <begin position="115"/>
        <end position="135"/>
    </location>
</feature>
<dbReference type="InterPro" id="IPR036514">
    <property type="entry name" value="SGNH_hydro_sf"/>
</dbReference>
<sequence>MRKPVQVFILMGQSNMLGFGKTGPLKGIAGDKYPYLVDDGGNWNVRKDVRNVFFSNGSLTTNDWMAVDNRNKFGPEIGIGNYLGHMIDAPVLILKSCVGNRALGWDLLPPSADGTGKDGRSYEGDSDYGDRKVSTQSKADKGGWYAGLQYDLDVGVAQDALEELSKYYPDATEYEVAGFFWWQGCSEGKGSVENYDKNLEYLFNDLKKEFNAPNAKFVCATLGEHDKDATLSQKMFNFADGNKDAGVFYSKPVSTGGSCGHYGGDPETYMNVGEGMGKLMVEMLSGR</sequence>
<feature type="region of interest" description="Disordered" evidence="2">
    <location>
        <begin position="114"/>
        <end position="135"/>
    </location>
</feature>
<accession>A0A317ZEI3</accession>
<keyword evidence="5" id="KW-1185">Reference proteome</keyword>
<organism evidence="4 5">
    <name type="scientific">Coraliomargarita sinensis</name>
    <dbReference type="NCBI Taxonomy" id="2174842"/>
    <lineage>
        <taxon>Bacteria</taxon>
        <taxon>Pseudomonadati</taxon>
        <taxon>Verrucomicrobiota</taxon>
        <taxon>Opitutia</taxon>
        <taxon>Puniceicoccales</taxon>
        <taxon>Coraliomargaritaceae</taxon>
        <taxon>Coraliomargarita</taxon>
    </lineage>
</organism>
<dbReference type="SUPFAM" id="SSF52266">
    <property type="entry name" value="SGNH hydrolase"/>
    <property type="match status" value="1"/>
</dbReference>
<dbReference type="AlphaFoldDB" id="A0A317ZEI3"/>
<dbReference type="Pfam" id="PF03629">
    <property type="entry name" value="SASA"/>
    <property type="match status" value="1"/>
</dbReference>
<keyword evidence="1" id="KW-0378">Hydrolase</keyword>
<evidence type="ECO:0000313" key="5">
    <source>
        <dbReference type="Proteomes" id="UP000247099"/>
    </source>
</evidence>
<dbReference type="InParanoid" id="A0A317ZEI3"/>
<dbReference type="OrthoDB" id="185986at2"/>
<feature type="domain" description="Sialate O-acetylesterase" evidence="3">
    <location>
        <begin position="171"/>
        <end position="229"/>
    </location>
</feature>
<evidence type="ECO:0000256" key="2">
    <source>
        <dbReference type="SAM" id="MobiDB-lite"/>
    </source>
</evidence>
<dbReference type="Proteomes" id="UP000247099">
    <property type="component" value="Unassembled WGS sequence"/>
</dbReference>
<evidence type="ECO:0000259" key="3">
    <source>
        <dbReference type="Pfam" id="PF03629"/>
    </source>
</evidence>
<dbReference type="Gene3D" id="3.40.50.1110">
    <property type="entry name" value="SGNH hydrolase"/>
    <property type="match status" value="1"/>
</dbReference>
<comment type="caution">
    <text evidence="4">The sequence shown here is derived from an EMBL/GenBank/DDBJ whole genome shotgun (WGS) entry which is preliminary data.</text>
</comment>
<dbReference type="EMBL" id="QHJQ01000008">
    <property type="protein sequence ID" value="PXA03640.1"/>
    <property type="molecule type" value="Genomic_DNA"/>
</dbReference>